<evidence type="ECO:0000313" key="3">
    <source>
        <dbReference type="EMBL" id="KAK4766252.1"/>
    </source>
</evidence>
<keyword evidence="4" id="KW-1185">Reference proteome</keyword>
<dbReference type="GO" id="GO:0020037">
    <property type="term" value="F:heme binding"/>
    <property type="evidence" value="ECO:0007669"/>
    <property type="project" value="InterPro"/>
</dbReference>
<dbReference type="Pfam" id="PF07014">
    <property type="entry name" value="Hs1pro-1_C"/>
    <property type="match status" value="1"/>
</dbReference>
<evidence type="ECO:0000259" key="1">
    <source>
        <dbReference type="Pfam" id="PF07014"/>
    </source>
</evidence>
<dbReference type="Pfam" id="PF07231">
    <property type="entry name" value="Hs1pro-1_N"/>
    <property type="match status" value="1"/>
</dbReference>
<evidence type="ECO:0000313" key="4">
    <source>
        <dbReference type="Proteomes" id="UP001345219"/>
    </source>
</evidence>
<accession>A0AAN7KNV7</accession>
<dbReference type="GO" id="GO:0019441">
    <property type="term" value="P:L-tryptophan catabolic process to kynurenine"/>
    <property type="evidence" value="ECO:0007669"/>
    <property type="project" value="InterPro"/>
</dbReference>
<sequence>MVDFDCKSKLVSSPKLPQNLRLLVETPPFRGGAADVETASDSACSAYEQYLRLPELRRFWTAREFPEWRTEPILRPALQALEITFRFVSTVLSDPRPYANRREWSRRLESLASSQIELIAALIEDNDNDGDWRTASAPVEDLRSRDGPLARTSSSSLEVWRLPGESNDGTTVVSHTSEESFLPRLATWRKSECVAQNILYTVECQMRRCPYTLGLGEPNLTAKPSLNYDLICKPSELHTLKRPKSPYNKIENHENLTMYSVRQILESWIHAAVELLKRTGECIEGRSFSAAASGCYLVRRIWKLLEEIEDLHLLVDPDDLLRLMKSQLSVKSEAAAFCFRSRGLVEMTKLCRDLKHRVPHILGVEVDPSGGPGLQEAAMRLYREKREPEKVHLLQSMQSVESAMKGFFYANKQVVAAAMGSLESSGESLNQIFLEPSHFPSLDAAKTFLGEQWWSCGGRSTSGGRLTDD</sequence>
<organism evidence="3 4">
    <name type="scientific">Trapa incisa</name>
    <dbReference type="NCBI Taxonomy" id="236973"/>
    <lineage>
        <taxon>Eukaryota</taxon>
        <taxon>Viridiplantae</taxon>
        <taxon>Streptophyta</taxon>
        <taxon>Embryophyta</taxon>
        <taxon>Tracheophyta</taxon>
        <taxon>Spermatophyta</taxon>
        <taxon>Magnoliopsida</taxon>
        <taxon>eudicotyledons</taxon>
        <taxon>Gunneridae</taxon>
        <taxon>Pentapetalae</taxon>
        <taxon>rosids</taxon>
        <taxon>malvids</taxon>
        <taxon>Myrtales</taxon>
        <taxon>Lythraceae</taxon>
        <taxon>Trapa</taxon>
    </lineage>
</organism>
<dbReference type="GO" id="GO:0006952">
    <property type="term" value="P:defense response"/>
    <property type="evidence" value="ECO:0007669"/>
    <property type="project" value="InterPro"/>
</dbReference>
<dbReference type="InterPro" id="IPR009743">
    <property type="entry name" value="Hs1pro-1_C"/>
</dbReference>
<name>A0AAN7KNV7_9MYRT</name>
<evidence type="ECO:0008006" key="5">
    <source>
        <dbReference type="Google" id="ProtNLM"/>
    </source>
</evidence>
<dbReference type="PANTHER" id="PTHR34795:SF1">
    <property type="entry name" value="NEMATODE RESISTANCE PROTEIN-LIKE HSPRO1"/>
    <property type="match status" value="1"/>
</dbReference>
<dbReference type="Proteomes" id="UP001345219">
    <property type="component" value="Chromosome 7"/>
</dbReference>
<evidence type="ECO:0000259" key="2">
    <source>
        <dbReference type="Pfam" id="PF07231"/>
    </source>
</evidence>
<proteinExistence type="predicted"/>
<comment type="caution">
    <text evidence="3">The sequence shown here is derived from an EMBL/GenBank/DDBJ whole genome shotgun (WGS) entry which is preliminary data.</text>
</comment>
<dbReference type="PANTHER" id="PTHR34795">
    <property type="entry name" value="NEMATODE RESISTANCE PROTEIN-LIKE HSPRO1"/>
    <property type="match status" value="1"/>
</dbReference>
<dbReference type="InterPro" id="IPR009869">
    <property type="entry name" value="HSPRO1_N"/>
</dbReference>
<dbReference type="InterPro" id="IPR037217">
    <property type="entry name" value="Trp/Indoleamine_2_3_dOase-like"/>
</dbReference>
<gene>
    <name evidence="3" type="ORF">SAY87_007894</name>
</gene>
<reference evidence="3 4" key="1">
    <citation type="journal article" date="2023" name="Hortic Res">
        <title>Pangenome of water caltrop reveals structural variations and asymmetric subgenome divergence after allopolyploidization.</title>
        <authorList>
            <person name="Zhang X."/>
            <person name="Chen Y."/>
            <person name="Wang L."/>
            <person name="Yuan Y."/>
            <person name="Fang M."/>
            <person name="Shi L."/>
            <person name="Lu R."/>
            <person name="Comes H.P."/>
            <person name="Ma Y."/>
            <person name="Chen Y."/>
            <person name="Huang G."/>
            <person name="Zhou Y."/>
            <person name="Zheng Z."/>
            <person name="Qiu Y."/>
        </authorList>
    </citation>
    <scope>NUCLEOTIDE SEQUENCE [LARGE SCALE GENOMIC DNA]</scope>
    <source>
        <tissue evidence="3">Roots</tissue>
    </source>
</reference>
<feature type="domain" description="Hs1pro-1 C-terminal" evidence="1">
    <location>
        <begin position="206"/>
        <end position="453"/>
    </location>
</feature>
<dbReference type="SUPFAM" id="SSF140959">
    <property type="entry name" value="Indolic compounds 2,3-dioxygenase-like"/>
    <property type="match status" value="1"/>
</dbReference>
<dbReference type="EMBL" id="JAXIOK010000007">
    <property type="protein sequence ID" value="KAK4766252.1"/>
    <property type="molecule type" value="Genomic_DNA"/>
</dbReference>
<dbReference type="InterPro" id="IPR038759">
    <property type="entry name" value="HSPRO1/HSPRO2"/>
</dbReference>
<protein>
    <recommendedName>
        <fullName evidence="5">Nematode resistance protein-like HSPRO2</fullName>
    </recommendedName>
</protein>
<dbReference type="GO" id="GO:0046872">
    <property type="term" value="F:metal ion binding"/>
    <property type="evidence" value="ECO:0007669"/>
    <property type="project" value="InterPro"/>
</dbReference>
<dbReference type="AlphaFoldDB" id="A0AAN7KNV7"/>
<feature type="domain" description="Nematode resistance protein-like HSPRO1 N-terminal" evidence="2">
    <location>
        <begin position="1"/>
        <end position="203"/>
    </location>
</feature>